<evidence type="ECO:0000313" key="2">
    <source>
        <dbReference type="Proteomes" id="UP001595993"/>
    </source>
</evidence>
<comment type="caution">
    <text evidence="1">The sequence shown here is derived from an EMBL/GenBank/DDBJ whole genome shotgun (WGS) entry which is preliminary data.</text>
</comment>
<protein>
    <recommendedName>
        <fullName evidence="3">CdiI immunity protein domain-containing protein</fullName>
    </recommendedName>
</protein>
<reference evidence="2" key="1">
    <citation type="journal article" date="2019" name="Int. J. Syst. Evol. Microbiol.">
        <title>The Global Catalogue of Microorganisms (GCM) 10K type strain sequencing project: providing services to taxonomists for standard genome sequencing and annotation.</title>
        <authorList>
            <consortium name="The Broad Institute Genomics Platform"/>
            <consortium name="The Broad Institute Genome Sequencing Center for Infectious Disease"/>
            <person name="Wu L."/>
            <person name="Ma J."/>
        </authorList>
    </citation>
    <scope>NUCLEOTIDE SEQUENCE [LARGE SCALE GENOMIC DNA]</scope>
    <source>
        <strain evidence="2">CGMCC 4.7139</strain>
    </source>
</reference>
<organism evidence="1 2">
    <name type="scientific">Streptomyces maoxianensis</name>
    <dbReference type="NCBI Taxonomy" id="1459942"/>
    <lineage>
        <taxon>Bacteria</taxon>
        <taxon>Bacillati</taxon>
        <taxon>Actinomycetota</taxon>
        <taxon>Actinomycetes</taxon>
        <taxon>Kitasatosporales</taxon>
        <taxon>Streptomycetaceae</taxon>
        <taxon>Streptomyces</taxon>
    </lineage>
</organism>
<accession>A0ABV9GA47</accession>
<dbReference type="EMBL" id="JBHSFE010000021">
    <property type="protein sequence ID" value="MFC4611160.1"/>
    <property type="molecule type" value="Genomic_DNA"/>
</dbReference>
<sequence>MSSEMPPQDFADTYRSVMAMVTTYVTVDAVDVDSMPDMLDDVIRARPADALSVLTGILNTFINFLSAATDTPPAELWRLYATSVGAQLAAEESTP</sequence>
<dbReference type="RefSeq" id="WP_381199937.1">
    <property type="nucleotide sequence ID" value="NZ_JBHSFE010000021.1"/>
</dbReference>
<proteinExistence type="predicted"/>
<gene>
    <name evidence="1" type="ORF">ACFO9E_25700</name>
</gene>
<name>A0ABV9GA47_9ACTN</name>
<dbReference type="Proteomes" id="UP001595993">
    <property type="component" value="Unassembled WGS sequence"/>
</dbReference>
<evidence type="ECO:0008006" key="3">
    <source>
        <dbReference type="Google" id="ProtNLM"/>
    </source>
</evidence>
<keyword evidence="2" id="KW-1185">Reference proteome</keyword>
<evidence type="ECO:0000313" key="1">
    <source>
        <dbReference type="EMBL" id="MFC4611160.1"/>
    </source>
</evidence>